<feature type="domain" description="Aminotransferase class V" evidence="3">
    <location>
        <begin position="83"/>
        <end position="402"/>
    </location>
</feature>
<proteinExistence type="predicted"/>
<accession>A0A062VHQ0</accession>
<dbReference type="SUPFAM" id="SSF53383">
    <property type="entry name" value="PLP-dependent transferases"/>
    <property type="match status" value="1"/>
</dbReference>
<evidence type="ECO:0000313" key="5">
    <source>
        <dbReference type="Proteomes" id="UP000027100"/>
    </source>
</evidence>
<feature type="region of interest" description="Disordered" evidence="2">
    <location>
        <begin position="1"/>
        <end position="36"/>
    </location>
</feature>
<evidence type="ECO:0000313" key="4">
    <source>
        <dbReference type="EMBL" id="KCZ99976.1"/>
    </source>
</evidence>
<reference evidence="4 5" key="1">
    <citation type="journal article" date="2014" name="Antonie Van Leeuwenhoek">
        <title>Hyphomonas beringensis sp. nov. and Hyphomonas chukchiensis sp. nov., isolated from surface seawater of the Bering Sea and Chukchi Sea.</title>
        <authorList>
            <person name="Li C."/>
            <person name="Lai Q."/>
            <person name="Li G."/>
            <person name="Dong C."/>
            <person name="Wang J."/>
            <person name="Liao Y."/>
            <person name="Shao Z."/>
        </authorList>
    </citation>
    <scope>NUCLEOTIDE SEQUENCE [LARGE SCALE GENOMIC DNA]</scope>
    <source>
        <strain evidence="4 5">PS728</strain>
    </source>
</reference>
<feature type="compositionally biased region" description="Polar residues" evidence="2">
    <location>
        <begin position="7"/>
        <end position="16"/>
    </location>
</feature>
<comment type="caution">
    <text evidence="4">The sequence shown here is derived from an EMBL/GenBank/DDBJ whole genome shotgun (WGS) entry which is preliminary data.</text>
</comment>
<dbReference type="PANTHER" id="PTHR43586:SF8">
    <property type="entry name" value="CYSTEINE DESULFURASE 1, CHLOROPLASTIC"/>
    <property type="match status" value="1"/>
</dbReference>
<name>A0A062VHQ0_9PROT</name>
<dbReference type="EMBL" id="ARYM01000003">
    <property type="protein sequence ID" value="KCZ99976.1"/>
    <property type="molecule type" value="Genomic_DNA"/>
</dbReference>
<sequence length="435" mass="47098">MAAACGSGQNPDSPHQSAPAPDARTDLPDQNSGPAADVWDRIRSDFNLDTDFIHMSAMLLASHPAPVRNAIEEHRNGLDRNPVIYLEEHMRPGLSAAREAIATYLGTRTDRIALTNSTTNAVGITYNGLVLAPGDEVLTTEQDYYVTFEALRQMTSRYGAIVRTVPLYDRPPTLTEEEAVARILSGVSNATRLVALTWVHSSTGYKLPVHAITSAIADLNASRPASRQILVGIDGVHGFGVEDFELSDLGCDFFMSGCHKWLFGPRGTGFIAAGSKGYEMLVPSVPSFIENSGAFDAWILDDDEVRDNNAERMTPGGFQAFEHKLAVPAAVAWQMEIGKAAVADRTHALASQLKEGLASIPGVTVHTPLDRAFSAGIVSFDIEGQSARETVERLRHHRIIASAAPYAVPHARLTPSIRNSPSEIEAVLRRVREIA</sequence>
<dbReference type="Gene3D" id="3.90.1150.10">
    <property type="entry name" value="Aspartate Aminotransferase, domain 1"/>
    <property type="match status" value="1"/>
</dbReference>
<dbReference type="Gene3D" id="3.40.640.10">
    <property type="entry name" value="Type I PLP-dependent aspartate aminotransferase-like (Major domain)"/>
    <property type="match status" value="1"/>
</dbReference>
<gene>
    <name evidence="4" type="ORF">HPO_03754</name>
</gene>
<evidence type="ECO:0000259" key="3">
    <source>
        <dbReference type="Pfam" id="PF00266"/>
    </source>
</evidence>
<dbReference type="InterPro" id="IPR000192">
    <property type="entry name" value="Aminotrans_V_dom"/>
</dbReference>
<keyword evidence="1" id="KW-0663">Pyridoxal phosphate</keyword>
<dbReference type="eggNOG" id="COG0520">
    <property type="taxonomic scope" value="Bacteria"/>
</dbReference>
<dbReference type="Pfam" id="PF00266">
    <property type="entry name" value="Aminotran_5"/>
    <property type="match status" value="1"/>
</dbReference>
<protein>
    <recommendedName>
        <fullName evidence="3">Aminotransferase class V domain-containing protein</fullName>
    </recommendedName>
</protein>
<evidence type="ECO:0000256" key="1">
    <source>
        <dbReference type="ARBA" id="ARBA00022898"/>
    </source>
</evidence>
<dbReference type="InterPro" id="IPR015421">
    <property type="entry name" value="PyrdxlP-dep_Trfase_major"/>
</dbReference>
<dbReference type="PATRIC" id="fig|1280954.3.peg.764"/>
<dbReference type="STRING" id="1280954.HPO_03754"/>
<dbReference type="AlphaFoldDB" id="A0A062VHQ0"/>
<dbReference type="InterPro" id="IPR015422">
    <property type="entry name" value="PyrdxlP-dep_Trfase_small"/>
</dbReference>
<dbReference type="PANTHER" id="PTHR43586">
    <property type="entry name" value="CYSTEINE DESULFURASE"/>
    <property type="match status" value="1"/>
</dbReference>
<dbReference type="Proteomes" id="UP000027100">
    <property type="component" value="Unassembled WGS sequence"/>
</dbReference>
<organism evidence="4 5">
    <name type="scientific">Hyphomonas polymorpha PS728</name>
    <dbReference type="NCBI Taxonomy" id="1280954"/>
    <lineage>
        <taxon>Bacteria</taxon>
        <taxon>Pseudomonadati</taxon>
        <taxon>Pseudomonadota</taxon>
        <taxon>Alphaproteobacteria</taxon>
        <taxon>Hyphomonadales</taxon>
        <taxon>Hyphomonadaceae</taxon>
        <taxon>Hyphomonas</taxon>
    </lineage>
</organism>
<dbReference type="InterPro" id="IPR015424">
    <property type="entry name" value="PyrdxlP-dep_Trfase"/>
</dbReference>
<evidence type="ECO:0000256" key="2">
    <source>
        <dbReference type="SAM" id="MobiDB-lite"/>
    </source>
</evidence>
<keyword evidence="5" id="KW-1185">Reference proteome</keyword>